<reference evidence="10" key="1">
    <citation type="journal article" date="2021" name="Genome Biol. Evol.">
        <title>A High-Quality Reference Genome for a Parasitic Bivalve with Doubly Uniparental Inheritance (Bivalvia: Unionida).</title>
        <authorList>
            <person name="Smith C.H."/>
        </authorList>
    </citation>
    <scope>NUCLEOTIDE SEQUENCE</scope>
    <source>
        <strain evidence="10">CHS0354</strain>
    </source>
</reference>
<dbReference type="FunFam" id="2.40.10.230:FF:000002">
    <property type="entry name" value="H/ACA ribonucleoprotein complex non-core subunit NAF1"/>
    <property type="match status" value="1"/>
</dbReference>
<feature type="compositionally biased region" description="Basic and acidic residues" evidence="9">
    <location>
        <begin position="467"/>
        <end position="482"/>
    </location>
</feature>
<dbReference type="Gene3D" id="2.40.10.230">
    <property type="entry name" value="Probable tRNA pseudouridine synthase domain"/>
    <property type="match status" value="1"/>
</dbReference>
<evidence type="ECO:0000256" key="4">
    <source>
        <dbReference type="ARBA" id="ARBA00022517"/>
    </source>
</evidence>
<keyword evidence="4" id="KW-0690">Ribosome biogenesis</keyword>
<feature type="region of interest" description="Disordered" evidence="9">
    <location>
        <begin position="433"/>
        <end position="503"/>
    </location>
</feature>
<dbReference type="EMBL" id="JAEAOA010002287">
    <property type="protein sequence ID" value="KAK3586683.1"/>
    <property type="molecule type" value="Genomic_DNA"/>
</dbReference>
<keyword evidence="5" id="KW-0698">rRNA processing</keyword>
<dbReference type="GO" id="GO:0006364">
    <property type="term" value="P:rRNA processing"/>
    <property type="evidence" value="ECO:0007669"/>
    <property type="project" value="UniProtKB-KW"/>
</dbReference>
<feature type="compositionally biased region" description="Polar residues" evidence="9">
    <location>
        <begin position="672"/>
        <end position="700"/>
    </location>
</feature>
<reference evidence="10" key="3">
    <citation type="submission" date="2023-05" db="EMBL/GenBank/DDBJ databases">
        <authorList>
            <person name="Smith C.H."/>
        </authorList>
    </citation>
    <scope>NUCLEOTIDE SEQUENCE</scope>
    <source>
        <strain evidence="10">CHS0354</strain>
        <tissue evidence="10">Mantle</tissue>
    </source>
</reference>
<dbReference type="GO" id="GO:0003723">
    <property type="term" value="F:RNA binding"/>
    <property type="evidence" value="ECO:0007669"/>
    <property type="project" value="UniProtKB-KW"/>
</dbReference>
<dbReference type="Pfam" id="PF04410">
    <property type="entry name" value="Gar1"/>
    <property type="match status" value="1"/>
</dbReference>
<keyword evidence="11" id="KW-1185">Reference proteome</keyword>
<keyword evidence="7" id="KW-0694">RNA-binding</keyword>
<feature type="region of interest" description="Disordered" evidence="9">
    <location>
        <begin position="226"/>
        <end position="273"/>
    </location>
</feature>
<dbReference type="Proteomes" id="UP001195483">
    <property type="component" value="Unassembled WGS sequence"/>
</dbReference>
<accession>A0AAE0S7H0</accession>
<dbReference type="GO" id="GO:0043489">
    <property type="term" value="P:RNA stabilization"/>
    <property type="evidence" value="ECO:0007669"/>
    <property type="project" value="UniProtKB-ARBA"/>
</dbReference>
<feature type="compositionally biased region" description="Low complexity" evidence="9">
    <location>
        <begin position="252"/>
        <end position="266"/>
    </location>
</feature>
<evidence type="ECO:0000256" key="6">
    <source>
        <dbReference type="ARBA" id="ARBA00022553"/>
    </source>
</evidence>
<sequence>MAAVKAVVVKDSRSVSIYQGSVTTAKNKQTSFFAEDSSGDIADYVKESNTAMSTDSSCQSLAAIATVDNQSKSDVPEENLDATDTLDKRSKFDVPEETTKKSGIELQDKGGNIHNCENSQEGKEAKNIHVDQDLVNAAAIVNSEPKLHNLGKNGAEIATDVQFENIGQIEDSVAMVIVKTEPISDDLSNNSTEHEVDKRNSHLDLPQPCHIQIDLITEDKKLEYQSGGNLEDPVGGSLMAYRDDSDGESDAESSCSSTTVTSSLDSSDVEESNELNTVTKINRLVDVDEDIDEKKVKKNKFGLEDIRTRGEISIDELPPIEDLHITVDEKVKLLPVGQVSSVIGCLVVIQSNQQISPLNEDTVLFLEDRTAIGKVFEIFGPVVFPWYSIRFNSPVDVENKGIKVGTPIFCAPEEENFTKYVFVNALRQLKGSDASWENNNEPPEWVCEFSDDEEEKRAKQKKRNKNRNTEEGTEDTTKMPENKKKRNRQREKTQGNTTVKADPDSIEFAQCQEWPPRDGGPKKGYRYSELFGESQVNPFHNVPEQHHQDRNQHLHFAQRNRKNQWRPQTGDIRNPGFRFGGSPSFSSRFNQPFLSSNCPAEFQMRGPQTDFSSIRDNHSGGQMHRIGNNLGLPQVGQNHSPRMGMLGQDQTPKMGNLRPNPNHTEHRFPPQSEIQPQRNHFSQNQQGPLFTGHNQSSASIGQPPFGGNRFQAEMQGPDLNNNRQMHQGTYQSYPESNAGPHFTWPSPNMSMLGRDTGPQLMGPSPDRAMLGRDERPQFTGPSPDMPMLSKDRNTYQQPFHNYGQLSSSFSASRNFNNQMNHSVGQVSNRGQNYQTGNADSHGFGGPLRGNQFNRTPQGNFVDSRLIYNKNTF</sequence>
<comment type="similarity">
    <text evidence="2">Belongs to the NAF1 family.</text>
</comment>
<evidence type="ECO:0000256" key="9">
    <source>
        <dbReference type="SAM" id="MobiDB-lite"/>
    </source>
</evidence>
<protein>
    <recommendedName>
        <fullName evidence="3">H/ACA ribonucleoprotein complex non-core subunit NAF1</fullName>
    </recommendedName>
</protein>
<dbReference type="InterPro" id="IPR038664">
    <property type="entry name" value="Gar1/Naf1_Cbf5-bd_sf"/>
</dbReference>
<dbReference type="InterPro" id="IPR007504">
    <property type="entry name" value="H/ACA_rnp_Gar1/Naf1"/>
</dbReference>
<evidence type="ECO:0000256" key="7">
    <source>
        <dbReference type="ARBA" id="ARBA00022884"/>
    </source>
</evidence>
<dbReference type="InterPro" id="IPR040309">
    <property type="entry name" value="Naf1"/>
</dbReference>
<evidence type="ECO:0000256" key="3">
    <source>
        <dbReference type="ARBA" id="ARBA00021438"/>
    </source>
</evidence>
<gene>
    <name evidence="10" type="ORF">CHS0354_039152</name>
</gene>
<evidence type="ECO:0000313" key="11">
    <source>
        <dbReference type="Proteomes" id="UP001195483"/>
    </source>
</evidence>
<organism evidence="10 11">
    <name type="scientific">Potamilus streckersoni</name>
    <dbReference type="NCBI Taxonomy" id="2493646"/>
    <lineage>
        <taxon>Eukaryota</taxon>
        <taxon>Metazoa</taxon>
        <taxon>Spiralia</taxon>
        <taxon>Lophotrochozoa</taxon>
        <taxon>Mollusca</taxon>
        <taxon>Bivalvia</taxon>
        <taxon>Autobranchia</taxon>
        <taxon>Heteroconchia</taxon>
        <taxon>Palaeoheterodonta</taxon>
        <taxon>Unionida</taxon>
        <taxon>Unionoidea</taxon>
        <taxon>Unionidae</taxon>
        <taxon>Ambleminae</taxon>
        <taxon>Lampsilini</taxon>
        <taxon>Potamilus</taxon>
    </lineage>
</organism>
<dbReference type="PANTHER" id="PTHR31633">
    <property type="entry name" value="H/ACA RIBONUCLEOPROTEIN COMPLEX NON-CORE SUBUNIT NAF1"/>
    <property type="match status" value="1"/>
</dbReference>
<name>A0AAE0S7H0_9BIVA</name>
<proteinExistence type="inferred from homology"/>
<evidence type="ECO:0000256" key="2">
    <source>
        <dbReference type="ARBA" id="ARBA00009801"/>
    </source>
</evidence>
<dbReference type="GO" id="GO:0005634">
    <property type="term" value="C:nucleus"/>
    <property type="evidence" value="ECO:0007669"/>
    <property type="project" value="UniProtKB-SubCell"/>
</dbReference>
<keyword evidence="6" id="KW-0597">Phosphoprotein</keyword>
<comment type="subcellular location">
    <subcellularLocation>
        <location evidence="1">Nucleus</location>
    </subcellularLocation>
</comment>
<evidence type="ECO:0000256" key="8">
    <source>
        <dbReference type="ARBA" id="ARBA00023242"/>
    </source>
</evidence>
<evidence type="ECO:0000313" key="10">
    <source>
        <dbReference type="EMBL" id="KAK3586683.1"/>
    </source>
</evidence>
<dbReference type="AlphaFoldDB" id="A0AAE0S7H0"/>
<evidence type="ECO:0000256" key="5">
    <source>
        <dbReference type="ARBA" id="ARBA00022552"/>
    </source>
</evidence>
<keyword evidence="8" id="KW-0539">Nucleus</keyword>
<dbReference type="GO" id="GO:0000493">
    <property type="term" value="P:box H/ACA snoRNP assembly"/>
    <property type="evidence" value="ECO:0007669"/>
    <property type="project" value="InterPro"/>
</dbReference>
<evidence type="ECO:0000256" key="1">
    <source>
        <dbReference type="ARBA" id="ARBA00004123"/>
    </source>
</evidence>
<dbReference type="GO" id="GO:0005732">
    <property type="term" value="C:sno(s)RNA-containing ribonucleoprotein complex"/>
    <property type="evidence" value="ECO:0007669"/>
    <property type="project" value="InterPro"/>
</dbReference>
<dbReference type="GO" id="GO:0001522">
    <property type="term" value="P:pseudouridine synthesis"/>
    <property type="evidence" value="ECO:0007669"/>
    <property type="project" value="InterPro"/>
</dbReference>
<dbReference type="InterPro" id="IPR009000">
    <property type="entry name" value="Transl_B-barrel_sf"/>
</dbReference>
<reference evidence="10" key="2">
    <citation type="journal article" date="2021" name="Genome Biol. Evol.">
        <title>Developing a high-quality reference genome for a parasitic bivalve with doubly uniparental inheritance (Bivalvia: Unionida).</title>
        <authorList>
            <person name="Smith C.H."/>
        </authorList>
    </citation>
    <scope>NUCLEOTIDE SEQUENCE</scope>
    <source>
        <strain evidence="10">CHS0354</strain>
        <tissue evidence="10">Mantle</tissue>
    </source>
</reference>
<comment type="caution">
    <text evidence="10">The sequence shown here is derived from an EMBL/GenBank/DDBJ whole genome shotgun (WGS) entry which is preliminary data.</text>
</comment>
<dbReference type="SUPFAM" id="SSF50447">
    <property type="entry name" value="Translation proteins"/>
    <property type="match status" value="1"/>
</dbReference>
<feature type="region of interest" description="Disordered" evidence="9">
    <location>
        <begin position="656"/>
        <end position="715"/>
    </location>
</feature>
<dbReference type="PANTHER" id="PTHR31633:SF1">
    <property type="entry name" value="H_ACA RIBONUCLEOPROTEIN COMPLEX NON-CORE SUBUNIT NAF1"/>
    <property type="match status" value="1"/>
</dbReference>